<dbReference type="InterPro" id="IPR048769">
    <property type="entry name" value="HepT-like_dom"/>
</dbReference>
<protein>
    <recommendedName>
        <fullName evidence="1">HepT-like domain-containing protein</fullName>
    </recommendedName>
</protein>
<dbReference type="KEGG" id="tsin:OXH18_15425"/>
<dbReference type="Proteomes" id="UP001163152">
    <property type="component" value="Chromosome"/>
</dbReference>
<evidence type="ECO:0000313" key="3">
    <source>
        <dbReference type="Proteomes" id="UP001163152"/>
    </source>
</evidence>
<organism evidence="2 3">
    <name type="scientific">Thermocoleostomius sinensis A174</name>
    <dbReference type="NCBI Taxonomy" id="2016057"/>
    <lineage>
        <taxon>Bacteria</taxon>
        <taxon>Bacillati</taxon>
        <taxon>Cyanobacteriota</taxon>
        <taxon>Cyanophyceae</taxon>
        <taxon>Oculatellales</taxon>
        <taxon>Oculatellaceae</taxon>
        <taxon>Thermocoleostomius</taxon>
    </lineage>
</organism>
<dbReference type="EMBL" id="CP113797">
    <property type="protein sequence ID" value="WAL58569.1"/>
    <property type="molecule type" value="Genomic_DNA"/>
</dbReference>
<reference evidence="2" key="1">
    <citation type="submission" date="2022-12" db="EMBL/GenBank/DDBJ databases">
        <title>Polyphasic identification of a Novel Hot-Spring Cyanobacterium Ocullathermofonsia sinensis gen nov. sp. nov. and Genomic Insights on its Adaptations to the Thermal Habitat.</title>
        <authorList>
            <person name="Daroch M."/>
            <person name="Tang J."/>
            <person name="Jiang Y."/>
        </authorList>
    </citation>
    <scope>NUCLEOTIDE SEQUENCE</scope>
    <source>
        <strain evidence="2">PKUAC-SCTA174</strain>
    </source>
</reference>
<dbReference type="AlphaFoldDB" id="A0A9E8Z8Q5"/>
<dbReference type="Pfam" id="PF20797">
    <property type="entry name" value="HepT-like_2"/>
    <property type="match status" value="1"/>
</dbReference>
<sequence length="85" mass="10032">MGRLSVEDYVGTLALNLYGFYTGVERCFEEIARQLDETVPSGTDWHRLLRQMSAELPDLRPPVTQTATRQTIDEFRAFRRWRLKR</sequence>
<proteinExistence type="predicted"/>
<gene>
    <name evidence="2" type="ORF">OXH18_15425</name>
</gene>
<feature type="domain" description="HepT-like" evidence="1">
    <location>
        <begin position="13"/>
        <end position="80"/>
    </location>
</feature>
<name>A0A9E8Z8Q5_9CYAN</name>
<evidence type="ECO:0000313" key="2">
    <source>
        <dbReference type="EMBL" id="WAL58569.1"/>
    </source>
</evidence>
<keyword evidence="3" id="KW-1185">Reference proteome</keyword>
<accession>A0A9E8Z8Q5</accession>
<evidence type="ECO:0000259" key="1">
    <source>
        <dbReference type="Pfam" id="PF20797"/>
    </source>
</evidence>